<accession>A0A2T0FCJ4</accession>
<dbReference type="RefSeq" id="XP_024662662.1">
    <property type="nucleotide sequence ID" value="XM_024806894.1"/>
</dbReference>
<evidence type="ECO:0000313" key="13">
    <source>
        <dbReference type="Proteomes" id="UP000238350"/>
    </source>
</evidence>
<evidence type="ECO:0000256" key="3">
    <source>
        <dbReference type="ARBA" id="ARBA00007823"/>
    </source>
</evidence>
<organism evidence="12 13">
    <name type="scientific">Wickerhamiella sorbophila</name>
    <dbReference type="NCBI Taxonomy" id="45607"/>
    <lineage>
        <taxon>Eukaryota</taxon>
        <taxon>Fungi</taxon>
        <taxon>Dikarya</taxon>
        <taxon>Ascomycota</taxon>
        <taxon>Saccharomycotina</taxon>
        <taxon>Dipodascomycetes</taxon>
        <taxon>Dipodascales</taxon>
        <taxon>Trichomonascaceae</taxon>
        <taxon>Wickerhamiella</taxon>
    </lineage>
</organism>
<keyword evidence="8" id="KW-0255">Endonuclease</keyword>
<keyword evidence="13" id="KW-1185">Reference proteome</keyword>
<dbReference type="GO" id="GO:0042781">
    <property type="term" value="F:3'-tRNA processing endoribonuclease activity"/>
    <property type="evidence" value="ECO:0007669"/>
    <property type="project" value="UniProtKB-EC"/>
</dbReference>
<dbReference type="EC" id="3.1.26.11" evidence="4"/>
<evidence type="ECO:0000259" key="11">
    <source>
        <dbReference type="Pfam" id="PF13691"/>
    </source>
</evidence>
<keyword evidence="10" id="KW-0862">Zinc</keyword>
<reference evidence="12 13" key="1">
    <citation type="submission" date="2017-04" db="EMBL/GenBank/DDBJ databases">
        <title>Genome sequencing of [Candida] sorbophila.</title>
        <authorList>
            <person name="Ahn J.O."/>
        </authorList>
    </citation>
    <scope>NUCLEOTIDE SEQUENCE [LARGE SCALE GENOMIC DNA]</scope>
    <source>
        <strain evidence="12 13">DS02</strain>
    </source>
</reference>
<evidence type="ECO:0000256" key="4">
    <source>
        <dbReference type="ARBA" id="ARBA00012477"/>
    </source>
</evidence>
<evidence type="ECO:0000256" key="6">
    <source>
        <dbReference type="ARBA" id="ARBA00022722"/>
    </source>
</evidence>
<keyword evidence="5" id="KW-0819">tRNA processing</keyword>
<dbReference type="InterPro" id="IPR027794">
    <property type="entry name" value="tRNase_Z_dom"/>
</dbReference>
<evidence type="ECO:0000256" key="10">
    <source>
        <dbReference type="ARBA" id="ARBA00022833"/>
    </source>
</evidence>
<dbReference type="STRING" id="45607.A0A2T0FCJ4"/>
<dbReference type="EMBL" id="NDIQ01000001">
    <property type="protein sequence ID" value="PRT52716.1"/>
    <property type="molecule type" value="Genomic_DNA"/>
</dbReference>
<dbReference type="CDD" id="cd07718">
    <property type="entry name" value="RNaseZ_ELAC1_ELAC2-C-term-like_MBL-fold"/>
    <property type="match status" value="1"/>
</dbReference>
<dbReference type="GO" id="GO:0005739">
    <property type="term" value="C:mitochondrion"/>
    <property type="evidence" value="ECO:0007669"/>
    <property type="project" value="TreeGrafter"/>
</dbReference>
<proteinExistence type="inferred from homology"/>
<comment type="caution">
    <text evidence="12">The sequence shown here is derived from an EMBL/GenBank/DDBJ whole genome shotgun (WGS) entry which is preliminary data.</text>
</comment>
<dbReference type="InterPro" id="IPR047151">
    <property type="entry name" value="RNZ2-like"/>
</dbReference>
<feature type="domain" description="tRNase Z endonuclease" evidence="11">
    <location>
        <begin position="6"/>
        <end position="69"/>
    </location>
</feature>
<keyword evidence="6" id="KW-0540">Nuclease</keyword>
<protein>
    <recommendedName>
        <fullName evidence="4">ribonuclease Z</fullName>
        <ecNumber evidence="4">3.1.26.11</ecNumber>
    </recommendedName>
</protein>
<dbReference type="OrthoDB" id="527344at2759"/>
<gene>
    <name evidence="12" type="ORF">B9G98_00336</name>
</gene>
<comment type="catalytic activity">
    <reaction evidence="1">
        <text>Endonucleolytic cleavage of RNA, removing extra 3' nucleotides from tRNA precursor, generating 3' termini of tRNAs. A 3'-hydroxy group is left at the tRNA terminus and a 5'-phosphoryl group is left at the trailer molecule.</text>
        <dbReference type="EC" id="3.1.26.11"/>
    </reaction>
</comment>
<keyword evidence="7" id="KW-0479">Metal-binding</keyword>
<dbReference type="InterPro" id="IPR036866">
    <property type="entry name" value="RibonucZ/Hydroxyglut_hydro"/>
</dbReference>
<sequence>MQPAITVLTHSCSDVRHPSVLLQTKDGKRYIFGQLGEGFQRSLVQHKTKSTKLSGIFLSGSLRWSQVSGLPGYLLSLAEVHKISEIHGGLYEKTNRMIASWKHFTFHTPLDLSPASPSSFRDENISVESVILGSNGSESASFIVQLLPSRGKFLVSKAKALGVPAGAMYGKLSSGESVVTPEGRKVEPHEVVGPSPTPCRVLILDLPTQGHVQAASNHKWDLQLKRKRDGESEYDVNVSGIYYFLGSDVNVNSADLASIAAKYPNAHHFVSHPSTSPDYMTLTKLLKLQNALRQVIPDSVPRPYEAKAQALLPAPFIPVKQNDVTGYATSDSVKYVANEGEEENECSPKNNLKDTEPTVVTLGTGSSAPSNYRNVSSTLVRVPTTNGARALLFDCGEGALNTLKRLYGPDGLRKRLHEIDTVYISHMHADHHLGLLTFIRHWQAENKGSLNLLGPAAIYKFASAWESIDVEEVDLNRLNFVDLESFIVGSGYSNKDSDRNLPTEIFQNLGFSLQTCRAVHCDRSYSCVLDYDLPDGETFRVAYSGDTRPNKYFAQLARNCNVLIHEATHEDELLDDAIAKRHSTISEALGVGRDMMAENIVLTHFSQRYPRLASVQNLNFPAPTCFAFDGLHIAVSGMRKLQESIGAISDVIARLDLEEEGSK</sequence>
<evidence type="ECO:0000256" key="7">
    <source>
        <dbReference type="ARBA" id="ARBA00022723"/>
    </source>
</evidence>
<dbReference type="PANTHER" id="PTHR12553:SF49">
    <property type="entry name" value="ZINC PHOSPHODIESTERASE ELAC PROTEIN 2"/>
    <property type="match status" value="1"/>
</dbReference>
<dbReference type="GO" id="GO:0046872">
    <property type="term" value="F:metal ion binding"/>
    <property type="evidence" value="ECO:0007669"/>
    <property type="project" value="UniProtKB-KW"/>
</dbReference>
<keyword evidence="9" id="KW-0378">Hydrolase</keyword>
<evidence type="ECO:0000256" key="9">
    <source>
        <dbReference type="ARBA" id="ARBA00022801"/>
    </source>
</evidence>
<dbReference type="AlphaFoldDB" id="A0A2T0FCJ4"/>
<comment type="similarity">
    <text evidence="3">Belongs to the RNase Z family.</text>
</comment>
<dbReference type="PANTHER" id="PTHR12553">
    <property type="entry name" value="ZINC PHOSPHODIESTERASE ELAC PROTEIN 2"/>
    <property type="match status" value="1"/>
</dbReference>
<evidence type="ECO:0000256" key="2">
    <source>
        <dbReference type="ARBA" id="ARBA00001947"/>
    </source>
</evidence>
<evidence type="ECO:0000256" key="1">
    <source>
        <dbReference type="ARBA" id="ARBA00000402"/>
    </source>
</evidence>
<evidence type="ECO:0000256" key="5">
    <source>
        <dbReference type="ARBA" id="ARBA00022694"/>
    </source>
</evidence>
<dbReference type="Gene3D" id="3.60.15.10">
    <property type="entry name" value="Ribonuclease Z/Hydroxyacylglutathione hydrolase-like"/>
    <property type="match status" value="2"/>
</dbReference>
<evidence type="ECO:0000256" key="8">
    <source>
        <dbReference type="ARBA" id="ARBA00022759"/>
    </source>
</evidence>
<dbReference type="Proteomes" id="UP000238350">
    <property type="component" value="Unassembled WGS sequence"/>
</dbReference>
<dbReference type="Pfam" id="PF13691">
    <property type="entry name" value="Lactamase_B_4"/>
    <property type="match status" value="1"/>
</dbReference>
<dbReference type="Pfam" id="PF23023">
    <property type="entry name" value="Anti-Pycsar_Apyc1"/>
    <property type="match status" value="1"/>
</dbReference>
<dbReference type="GeneID" id="36514085"/>
<evidence type="ECO:0000313" key="12">
    <source>
        <dbReference type="EMBL" id="PRT52716.1"/>
    </source>
</evidence>
<comment type="cofactor">
    <cofactor evidence="2">
        <name>Zn(2+)</name>
        <dbReference type="ChEBI" id="CHEBI:29105"/>
    </cofactor>
</comment>
<dbReference type="SUPFAM" id="SSF56281">
    <property type="entry name" value="Metallo-hydrolase/oxidoreductase"/>
    <property type="match status" value="2"/>
</dbReference>
<name>A0A2T0FCJ4_9ASCO</name>
<dbReference type="GO" id="GO:1990180">
    <property type="term" value="P:mitochondrial tRNA 3'-end processing"/>
    <property type="evidence" value="ECO:0007669"/>
    <property type="project" value="TreeGrafter"/>
</dbReference>